<organism evidence="2 3">
    <name type="scientific">Carnegiea gigantea</name>
    <dbReference type="NCBI Taxonomy" id="171969"/>
    <lineage>
        <taxon>Eukaryota</taxon>
        <taxon>Viridiplantae</taxon>
        <taxon>Streptophyta</taxon>
        <taxon>Embryophyta</taxon>
        <taxon>Tracheophyta</taxon>
        <taxon>Spermatophyta</taxon>
        <taxon>Magnoliopsida</taxon>
        <taxon>eudicotyledons</taxon>
        <taxon>Gunneridae</taxon>
        <taxon>Pentapetalae</taxon>
        <taxon>Caryophyllales</taxon>
        <taxon>Cactineae</taxon>
        <taxon>Cactaceae</taxon>
        <taxon>Cactoideae</taxon>
        <taxon>Echinocereeae</taxon>
        <taxon>Carnegiea</taxon>
    </lineage>
</organism>
<sequence length="543" mass="59787">MGDGDGGAILSRERGEGRPSYSGGEGRSGGECKRRGGSSTAFRQGKGKGAIPVERDQEHGVVNHTGDSEVVLRSQCTLRTLVGLNGRMTVTQREAVKATVLWPFLEYLELGMERHLTLSLIKCWVPREGRRRVPFSVYDVALFTGLPATGRVIELNGDEMSTEVGDMVRERMNEWEREEMVSRMPGRLGKKRHFFQNYVSAMVALCDENNTDDRVGVWVKIYAFSGVLFPCTLYGVGWGMLHYTENIKQMRQYNWAEVVWRVVVATIEDTQKKLCAGPLSEVQLNGLSLLIQVIPVLYPRDDEIVHPTVQDFMGTDEFGYYVDDGELSVDERLRRARDAYRSEKVAHESTKNELQMLRELVTNRKGEEDEQDVSSSTAVGAEEGVGGDGGPTLGDISTAAEMMDAMRGIGQQPVSRNEGAMCGVPGGVDRKEEVSWDLGREDGDGGMGLSGSGVDDREEVHMSAAHACAPGVSAKHESDRASNIEVKETEVELGSGMVHDGEDLIKFFSKEPVAAYLTHPLSPDEVKLLADVRDECKGLKDGE</sequence>
<accession>A0A9Q1GJU4</accession>
<feature type="region of interest" description="Disordered" evidence="1">
    <location>
        <begin position="363"/>
        <end position="394"/>
    </location>
</feature>
<comment type="caution">
    <text evidence="2">The sequence shown here is derived from an EMBL/GenBank/DDBJ whole genome shotgun (WGS) entry which is preliminary data.</text>
</comment>
<dbReference type="AlphaFoldDB" id="A0A9Q1GJU4"/>
<dbReference type="Proteomes" id="UP001153076">
    <property type="component" value="Unassembled WGS sequence"/>
</dbReference>
<feature type="compositionally biased region" description="Gly residues" evidence="1">
    <location>
        <begin position="383"/>
        <end position="392"/>
    </location>
</feature>
<evidence type="ECO:0000313" key="2">
    <source>
        <dbReference type="EMBL" id="KAJ8420534.1"/>
    </source>
</evidence>
<protein>
    <recommendedName>
        <fullName evidence="4">Aminotransferase-like plant mobile domain-containing protein</fullName>
    </recommendedName>
</protein>
<evidence type="ECO:0000256" key="1">
    <source>
        <dbReference type="SAM" id="MobiDB-lite"/>
    </source>
</evidence>
<reference evidence="2" key="1">
    <citation type="submission" date="2022-04" db="EMBL/GenBank/DDBJ databases">
        <title>Carnegiea gigantea Genome sequencing and assembly v2.</title>
        <authorList>
            <person name="Copetti D."/>
            <person name="Sanderson M.J."/>
            <person name="Burquez A."/>
            <person name="Wojciechowski M.F."/>
        </authorList>
    </citation>
    <scope>NUCLEOTIDE SEQUENCE</scope>
    <source>
        <strain evidence="2">SGP5-SGP5p</strain>
        <tissue evidence="2">Aerial part</tissue>
    </source>
</reference>
<proteinExistence type="predicted"/>
<evidence type="ECO:0008006" key="4">
    <source>
        <dbReference type="Google" id="ProtNLM"/>
    </source>
</evidence>
<keyword evidence="3" id="KW-1185">Reference proteome</keyword>
<dbReference type="EMBL" id="JAKOGI010003362">
    <property type="protein sequence ID" value="KAJ8420534.1"/>
    <property type="molecule type" value="Genomic_DNA"/>
</dbReference>
<evidence type="ECO:0000313" key="3">
    <source>
        <dbReference type="Proteomes" id="UP001153076"/>
    </source>
</evidence>
<name>A0A9Q1GJU4_9CARY</name>
<gene>
    <name evidence="2" type="ORF">Cgig2_002956</name>
</gene>
<feature type="region of interest" description="Disordered" evidence="1">
    <location>
        <begin position="1"/>
        <end position="66"/>
    </location>
</feature>